<organism evidence="1 2">
    <name type="scientific">Euroglyphus maynei</name>
    <name type="common">Mayne's house dust mite</name>
    <dbReference type="NCBI Taxonomy" id="6958"/>
    <lineage>
        <taxon>Eukaryota</taxon>
        <taxon>Metazoa</taxon>
        <taxon>Ecdysozoa</taxon>
        <taxon>Arthropoda</taxon>
        <taxon>Chelicerata</taxon>
        <taxon>Arachnida</taxon>
        <taxon>Acari</taxon>
        <taxon>Acariformes</taxon>
        <taxon>Sarcoptiformes</taxon>
        <taxon>Astigmata</taxon>
        <taxon>Psoroptidia</taxon>
        <taxon>Analgoidea</taxon>
        <taxon>Pyroglyphidae</taxon>
        <taxon>Pyroglyphinae</taxon>
        <taxon>Euroglyphus</taxon>
    </lineage>
</organism>
<dbReference type="Proteomes" id="UP000194236">
    <property type="component" value="Unassembled WGS sequence"/>
</dbReference>
<keyword evidence="2" id="KW-1185">Reference proteome</keyword>
<proteinExistence type="predicted"/>
<evidence type="ECO:0000313" key="2">
    <source>
        <dbReference type="Proteomes" id="UP000194236"/>
    </source>
</evidence>
<accession>A0A1Y3B4E3</accession>
<evidence type="ECO:0000313" key="1">
    <source>
        <dbReference type="EMBL" id="OTF75690.1"/>
    </source>
</evidence>
<sequence length="65" mass="7500">MVGKNRNKNQLNNGLPTTTNISRKSKIRYLLVRGENYEKQMADLLQSLSLYARRNGKLRDAGDIY</sequence>
<reference evidence="1 2" key="1">
    <citation type="submission" date="2017-03" db="EMBL/GenBank/DDBJ databases">
        <title>Genome Survey of Euroglyphus maynei.</title>
        <authorList>
            <person name="Arlian L.G."/>
            <person name="Morgan M.S."/>
            <person name="Rider S.D."/>
        </authorList>
    </citation>
    <scope>NUCLEOTIDE SEQUENCE [LARGE SCALE GENOMIC DNA]</scope>
    <source>
        <strain evidence="1">Arlian Lab</strain>
        <tissue evidence="1">Whole body</tissue>
    </source>
</reference>
<dbReference type="EMBL" id="MUJZ01040796">
    <property type="protein sequence ID" value="OTF75690.1"/>
    <property type="molecule type" value="Genomic_DNA"/>
</dbReference>
<dbReference type="OrthoDB" id="60621at2759"/>
<dbReference type="AlphaFoldDB" id="A0A1Y3B4E3"/>
<protein>
    <submittedName>
        <fullName evidence="1">FAM92B-like protein</fullName>
    </submittedName>
</protein>
<gene>
    <name evidence="1" type="ORF">BLA29_008184</name>
</gene>
<name>A0A1Y3B4E3_EURMA</name>
<comment type="caution">
    <text evidence="1">The sequence shown here is derived from an EMBL/GenBank/DDBJ whole genome shotgun (WGS) entry which is preliminary data.</text>
</comment>